<reference evidence="1 2" key="1">
    <citation type="journal article" date="2018" name="Sci. Rep.">
        <title>Genomic signatures of local adaptation to the degree of environmental predictability in rotifers.</title>
        <authorList>
            <person name="Franch-Gras L."/>
            <person name="Hahn C."/>
            <person name="Garcia-Roger E.M."/>
            <person name="Carmona M.J."/>
            <person name="Serra M."/>
            <person name="Gomez A."/>
        </authorList>
    </citation>
    <scope>NUCLEOTIDE SEQUENCE [LARGE SCALE GENOMIC DNA]</scope>
    <source>
        <strain evidence="1">HYR1</strain>
    </source>
</reference>
<dbReference type="OrthoDB" id="10635959at2759"/>
<dbReference type="AlphaFoldDB" id="A0A3M7RBT4"/>
<organism evidence="1 2">
    <name type="scientific">Brachionus plicatilis</name>
    <name type="common">Marine rotifer</name>
    <name type="synonym">Brachionus muelleri</name>
    <dbReference type="NCBI Taxonomy" id="10195"/>
    <lineage>
        <taxon>Eukaryota</taxon>
        <taxon>Metazoa</taxon>
        <taxon>Spiralia</taxon>
        <taxon>Gnathifera</taxon>
        <taxon>Rotifera</taxon>
        <taxon>Eurotatoria</taxon>
        <taxon>Monogononta</taxon>
        <taxon>Pseudotrocha</taxon>
        <taxon>Ploima</taxon>
        <taxon>Brachionidae</taxon>
        <taxon>Brachionus</taxon>
    </lineage>
</organism>
<evidence type="ECO:0000313" key="1">
    <source>
        <dbReference type="EMBL" id="RNA21062.1"/>
    </source>
</evidence>
<protein>
    <submittedName>
        <fullName evidence="1">Uncharacterized protein</fullName>
    </submittedName>
</protein>
<name>A0A3M7RBT4_BRAPC</name>
<keyword evidence="2" id="KW-1185">Reference proteome</keyword>
<sequence length="235" mass="27089">MQNMEFNYQSEEMLNSAFIDPSDLKYSQDTSFDFNLSNCYLDPSCDENSLETPVHRFVYRGFSPCNQSPQSFKSNVLSDLDCQEFNLPDSCLLYTSQENIDSDLTRTAFGNSIQNEKLKELEISNLAQKKTDSCAKTNCKDVINYLIKPFSNKIIKKINKKFKKPIVQDDDKAHAKIPIQLYSSRKSKDTNVYTKCDPKIDDIFIPKISHSNRFLMCQSTENKFVDCGDLVTYYV</sequence>
<accession>A0A3M7RBT4</accession>
<evidence type="ECO:0000313" key="2">
    <source>
        <dbReference type="Proteomes" id="UP000276133"/>
    </source>
</evidence>
<comment type="caution">
    <text evidence="1">The sequence shown here is derived from an EMBL/GenBank/DDBJ whole genome shotgun (WGS) entry which is preliminary data.</text>
</comment>
<gene>
    <name evidence="1" type="ORF">BpHYR1_029633</name>
</gene>
<dbReference type="Proteomes" id="UP000276133">
    <property type="component" value="Unassembled WGS sequence"/>
</dbReference>
<dbReference type="EMBL" id="REGN01003743">
    <property type="protein sequence ID" value="RNA21062.1"/>
    <property type="molecule type" value="Genomic_DNA"/>
</dbReference>
<proteinExistence type="predicted"/>